<gene>
    <name evidence="1" type="ORF">DFP72DRAFT_849267</name>
</gene>
<keyword evidence="2" id="KW-1185">Reference proteome</keyword>
<dbReference type="AlphaFoldDB" id="A0A8H6HWR6"/>
<dbReference type="EMBL" id="JACGCI010000040">
    <property type="protein sequence ID" value="KAF6753263.1"/>
    <property type="molecule type" value="Genomic_DNA"/>
</dbReference>
<name>A0A8H6HWR6_9AGAR</name>
<accession>A0A8H6HWR6</accession>
<organism evidence="1 2">
    <name type="scientific">Ephemerocybe angulata</name>
    <dbReference type="NCBI Taxonomy" id="980116"/>
    <lineage>
        <taxon>Eukaryota</taxon>
        <taxon>Fungi</taxon>
        <taxon>Dikarya</taxon>
        <taxon>Basidiomycota</taxon>
        <taxon>Agaricomycotina</taxon>
        <taxon>Agaricomycetes</taxon>
        <taxon>Agaricomycetidae</taxon>
        <taxon>Agaricales</taxon>
        <taxon>Agaricineae</taxon>
        <taxon>Psathyrellaceae</taxon>
        <taxon>Ephemerocybe</taxon>
    </lineage>
</organism>
<comment type="caution">
    <text evidence="1">The sequence shown here is derived from an EMBL/GenBank/DDBJ whole genome shotgun (WGS) entry which is preliminary data.</text>
</comment>
<sequence>MPVTHSSVPTTSILSTPSVRSAEVGNGERVTELLDTMLEYEFFRSIWHGIAMWSSPGCHNCGTGLKIGKRDTYTYEKLQFGVEAQEFRRAHARSHRGLRQLGQFAAKLQWIG</sequence>
<proteinExistence type="predicted"/>
<protein>
    <submittedName>
        <fullName evidence="1">Uncharacterized protein</fullName>
    </submittedName>
</protein>
<evidence type="ECO:0000313" key="1">
    <source>
        <dbReference type="EMBL" id="KAF6753263.1"/>
    </source>
</evidence>
<evidence type="ECO:0000313" key="2">
    <source>
        <dbReference type="Proteomes" id="UP000521943"/>
    </source>
</evidence>
<reference evidence="1 2" key="1">
    <citation type="submission" date="2020-07" db="EMBL/GenBank/DDBJ databases">
        <title>Comparative genomics of pyrophilous fungi reveals a link between fire events and developmental genes.</title>
        <authorList>
            <consortium name="DOE Joint Genome Institute"/>
            <person name="Steindorff A.S."/>
            <person name="Carver A."/>
            <person name="Calhoun S."/>
            <person name="Stillman K."/>
            <person name="Liu H."/>
            <person name="Lipzen A."/>
            <person name="Pangilinan J."/>
            <person name="Labutti K."/>
            <person name="Bruns T.D."/>
            <person name="Grigoriev I.V."/>
        </authorList>
    </citation>
    <scope>NUCLEOTIDE SEQUENCE [LARGE SCALE GENOMIC DNA]</scope>
    <source>
        <strain evidence="1 2">CBS 144469</strain>
    </source>
</reference>
<dbReference type="Proteomes" id="UP000521943">
    <property type="component" value="Unassembled WGS sequence"/>
</dbReference>